<dbReference type="Pfam" id="PF03544">
    <property type="entry name" value="TonB_C"/>
    <property type="match status" value="1"/>
</dbReference>
<proteinExistence type="predicted"/>
<keyword evidence="2" id="KW-0812">Transmembrane</keyword>
<name>A0A328YYF8_9FLAO</name>
<evidence type="ECO:0000313" key="4">
    <source>
        <dbReference type="EMBL" id="RAR75577.1"/>
    </source>
</evidence>
<dbReference type="SUPFAM" id="SSF74653">
    <property type="entry name" value="TolA/TonB C-terminal domain"/>
    <property type="match status" value="1"/>
</dbReference>
<feature type="transmembrane region" description="Helical" evidence="2">
    <location>
        <begin position="37"/>
        <end position="57"/>
    </location>
</feature>
<protein>
    <submittedName>
        <fullName evidence="4">Protein TonB</fullName>
    </submittedName>
</protein>
<dbReference type="GO" id="GO:0055085">
    <property type="term" value="P:transmembrane transport"/>
    <property type="evidence" value="ECO:0007669"/>
    <property type="project" value="InterPro"/>
</dbReference>
<reference evidence="4 5" key="1">
    <citation type="submission" date="2018-06" db="EMBL/GenBank/DDBJ databases">
        <title>Genomic Encyclopedia of Archaeal and Bacterial Type Strains, Phase II (KMG-II): from individual species to whole genera.</title>
        <authorList>
            <person name="Goeker M."/>
        </authorList>
    </citation>
    <scope>NUCLEOTIDE SEQUENCE [LARGE SCALE GENOMIC DNA]</scope>
    <source>
        <strain evidence="4 5">DSM 25663</strain>
    </source>
</reference>
<feature type="domain" description="TonB C-terminal" evidence="3">
    <location>
        <begin position="193"/>
        <end position="262"/>
    </location>
</feature>
<dbReference type="GO" id="GO:0031992">
    <property type="term" value="F:energy transducer activity"/>
    <property type="evidence" value="ECO:0007669"/>
    <property type="project" value="TreeGrafter"/>
</dbReference>
<accession>A0A328YYF8</accession>
<evidence type="ECO:0000256" key="2">
    <source>
        <dbReference type="SAM" id="Phobius"/>
    </source>
</evidence>
<evidence type="ECO:0000256" key="1">
    <source>
        <dbReference type="SAM" id="MobiDB-lite"/>
    </source>
</evidence>
<dbReference type="Gene3D" id="3.30.1150.10">
    <property type="match status" value="1"/>
</dbReference>
<feature type="compositionally biased region" description="Basic and acidic residues" evidence="1">
    <location>
        <begin position="83"/>
        <end position="95"/>
    </location>
</feature>
<dbReference type="RefSeq" id="WP_112111945.1">
    <property type="nucleotide sequence ID" value="NZ_QLSZ01000001.1"/>
</dbReference>
<feature type="region of interest" description="Disordered" evidence="1">
    <location>
        <begin position="78"/>
        <end position="98"/>
    </location>
</feature>
<keyword evidence="2" id="KW-0472">Membrane</keyword>
<keyword evidence="5" id="KW-1185">Reference proteome</keyword>
<sequence>MLHVSIFEKKWLDLVFEGKNQQYGAYQLRLESAKTTFFAFIFGIGFLVGAIVLLSSFNTKPKEKIIACTLPRASHVNPVVPKTEPKKPEVKKTEAKAPSAKPLTLNAPLVVVETHQAQTSVTINAETPKNSGSTSSIGTGISSDLPTNHNSGGLSILPTPVEGPVNSKELDRQPMFPGGIKNFCEYVGSHFERQEMEEGETVRVLVSFVIEKNGTMTDIEIINKTTPVIDNEALRVLTSLKTKWSPGYKDGAPVRTRFTMPITVTSE</sequence>
<dbReference type="Proteomes" id="UP000248840">
    <property type="component" value="Unassembled WGS sequence"/>
</dbReference>
<dbReference type="PANTHER" id="PTHR33446">
    <property type="entry name" value="PROTEIN TONB-RELATED"/>
    <property type="match status" value="1"/>
</dbReference>
<dbReference type="EMBL" id="QLSZ01000001">
    <property type="protein sequence ID" value="RAR75577.1"/>
    <property type="molecule type" value="Genomic_DNA"/>
</dbReference>
<dbReference type="PANTHER" id="PTHR33446:SF2">
    <property type="entry name" value="PROTEIN TONB"/>
    <property type="match status" value="1"/>
</dbReference>
<evidence type="ECO:0000313" key="5">
    <source>
        <dbReference type="Proteomes" id="UP000248840"/>
    </source>
</evidence>
<evidence type="ECO:0000259" key="3">
    <source>
        <dbReference type="Pfam" id="PF03544"/>
    </source>
</evidence>
<dbReference type="AlphaFoldDB" id="A0A328YYF8"/>
<dbReference type="GO" id="GO:0098797">
    <property type="term" value="C:plasma membrane protein complex"/>
    <property type="evidence" value="ECO:0007669"/>
    <property type="project" value="TreeGrafter"/>
</dbReference>
<comment type="caution">
    <text evidence="4">The sequence shown here is derived from an EMBL/GenBank/DDBJ whole genome shotgun (WGS) entry which is preliminary data.</text>
</comment>
<dbReference type="InterPro" id="IPR037682">
    <property type="entry name" value="TonB_C"/>
</dbReference>
<dbReference type="InterPro" id="IPR051045">
    <property type="entry name" value="TonB-dependent_transducer"/>
</dbReference>
<dbReference type="OrthoDB" id="1095452at2"/>
<gene>
    <name evidence="4" type="ORF">CLV55_101277</name>
</gene>
<keyword evidence="2" id="KW-1133">Transmembrane helix</keyword>
<organism evidence="4 5">
    <name type="scientific">Flavobacterium aciduliphilum</name>
    <dbReference type="NCBI Taxonomy" id="1101402"/>
    <lineage>
        <taxon>Bacteria</taxon>
        <taxon>Pseudomonadati</taxon>
        <taxon>Bacteroidota</taxon>
        <taxon>Flavobacteriia</taxon>
        <taxon>Flavobacteriales</taxon>
        <taxon>Flavobacteriaceae</taxon>
        <taxon>Flavobacterium</taxon>
    </lineage>
</organism>